<dbReference type="GO" id="GO:0046872">
    <property type="term" value="F:metal ion binding"/>
    <property type="evidence" value="ECO:0007669"/>
    <property type="project" value="UniProtKB-KW"/>
</dbReference>
<feature type="region of interest" description="Disordered" evidence="6">
    <location>
        <begin position="1"/>
        <end position="24"/>
    </location>
</feature>
<dbReference type="AlphaFoldDB" id="A0A9Q9M2S5"/>
<keyword evidence="7" id="KW-0614">Plasmid</keyword>
<keyword evidence="3" id="KW-0479">Metal-binding</keyword>
<evidence type="ECO:0000256" key="2">
    <source>
        <dbReference type="ARBA" id="ARBA00022695"/>
    </source>
</evidence>
<accession>A0A9Q9M2S5</accession>
<dbReference type="InterPro" id="IPR000123">
    <property type="entry name" value="Reverse_transcriptase_msDNA"/>
</dbReference>
<dbReference type="EMBL" id="CP081071">
    <property type="protein sequence ID" value="UWQ55957.1"/>
    <property type="molecule type" value="Genomic_DNA"/>
</dbReference>
<name>A0A9Q9M2S5_LEICA</name>
<evidence type="ECO:0000256" key="5">
    <source>
        <dbReference type="ARBA" id="ARBA00022918"/>
    </source>
</evidence>
<dbReference type="RefSeq" id="WP_259972743.1">
    <property type="nucleotide sequence ID" value="NZ_CP081071.1"/>
</dbReference>
<evidence type="ECO:0000313" key="8">
    <source>
        <dbReference type="Proteomes" id="UP001058713"/>
    </source>
</evidence>
<protein>
    <submittedName>
        <fullName evidence="7">Reverse transcriptase family protein</fullName>
    </submittedName>
</protein>
<dbReference type="GO" id="GO:0003964">
    <property type="term" value="F:RNA-directed DNA polymerase activity"/>
    <property type="evidence" value="ECO:0007669"/>
    <property type="project" value="UniProtKB-KW"/>
</dbReference>
<geneLocation type="plasmid" evidence="7 8">
    <name>unnamed1</name>
</geneLocation>
<keyword evidence="5 7" id="KW-0695">RNA-directed DNA polymerase</keyword>
<sequence>MQKQRARRNQERYELNHSPFAQNPTQRDVADLVREKRDDLERLGTPRFKEHFLVRRTITSGGKERQLVYPVGRLRAAHERLRFHFSKIVQRSYLMSPRKGKAQRDNAAAHISAAQYLTLDLKQFYPSTSRSMIRKSLVDQFGMHPDVAGLIAHVGTADDRACFGSPLTPVLASLVHRPMFDAIADLCIAHDLSFTVWVDDLTISGSKIPGGLVKKIRETVSSFGLKTHKLKVRTGNKPVFITGVGVVGSNLIVPRKLEMKSKTLWAELKNAETLDELDVASTRLLAHLGGIRHVVGSASKRGQKIASEMNSIRQKREKAIRINNDRLVSLSSNKRYLTPEELEARKDEIDTIAF</sequence>
<dbReference type="CDD" id="cd03487">
    <property type="entry name" value="RT_Bac_retron_II"/>
    <property type="match status" value="1"/>
</dbReference>
<dbReference type="Proteomes" id="UP001058713">
    <property type="component" value="Plasmid unnamed1"/>
</dbReference>
<dbReference type="KEGG" id="lcae:K3721_19175"/>
<dbReference type="GO" id="GO:0003723">
    <property type="term" value="F:RNA binding"/>
    <property type="evidence" value="ECO:0007669"/>
    <property type="project" value="InterPro"/>
</dbReference>
<evidence type="ECO:0000256" key="4">
    <source>
        <dbReference type="ARBA" id="ARBA00022842"/>
    </source>
</evidence>
<keyword evidence="1" id="KW-0808">Transferase</keyword>
<evidence type="ECO:0000313" key="7">
    <source>
        <dbReference type="EMBL" id="UWQ55957.1"/>
    </source>
</evidence>
<organism evidence="7 8">
    <name type="scientific">Leisingera caerulea</name>
    <name type="common">Phaeobacter caeruleus</name>
    <dbReference type="NCBI Taxonomy" id="506591"/>
    <lineage>
        <taxon>Bacteria</taxon>
        <taxon>Pseudomonadati</taxon>
        <taxon>Pseudomonadota</taxon>
        <taxon>Alphaproteobacteria</taxon>
        <taxon>Rhodobacterales</taxon>
        <taxon>Roseobacteraceae</taxon>
        <taxon>Leisingera</taxon>
    </lineage>
</organism>
<evidence type="ECO:0000256" key="6">
    <source>
        <dbReference type="SAM" id="MobiDB-lite"/>
    </source>
</evidence>
<evidence type="ECO:0000256" key="1">
    <source>
        <dbReference type="ARBA" id="ARBA00022679"/>
    </source>
</evidence>
<evidence type="ECO:0000256" key="3">
    <source>
        <dbReference type="ARBA" id="ARBA00022723"/>
    </source>
</evidence>
<keyword evidence="4" id="KW-0460">Magnesium</keyword>
<reference evidence="7" key="1">
    <citation type="submission" date="2021-08" db="EMBL/GenBank/DDBJ databases">
        <authorList>
            <person name="Nwanade C."/>
            <person name="Wang M."/>
            <person name="Masoudi A."/>
            <person name="Yu Z."/>
            <person name="Liu J."/>
        </authorList>
    </citation>
    <scope>NUCLEOTIDE SEQUENCE</scope>
    <source>
        <strain evidence="7">S122</strain>
        <plasmid evidence="7">unnamed1</plasmid>
    </source>
</reference>
<gene>
    <name evidence="7" type="ORF">K3721_19175</name>
</gene>
<keyword evidence="2" id="KW-0548">Nucleotidyltransferase</keyword>
<proteinExistence type="predicted"/>